<evidence type="ECO:0008006" key="4">
    <source>
        <dbReference type="Google" id="ProtNLM"/>
    </source>
</evidence>
<keyword evidence="3" id="KW-1185">Reference proteome</keyword>
<dbReference type="RefSeq" id="WP_284206812.1">
    <property type="nucleotide sequence ID" value="NZ_BSSU01000004.1"/>
</dbReference>
<protein>
    <recommendedName>
        <fullName evidence="4">Cytochrome c domain-containing protein</fullName>
    </recommendedName>
</protein>
<gene>
    <name evidence="2" type="ORF">theurythT_09300</name>
</gene>
<dbReference type="SUPFAM" id="SSF48695">
    <property type="entry name" value="Multiheme cytochromes"/>
    <property type="match status" value="1"/>
</dbReference>
<comment type="caution">
    <text evidence="2">The sequence shown here is derived from an EMBL/GenBank/DDBJ whole genome shotgun (WGS) entry which is preliminary data.</text>
</comment>
<dbReference type="InterPro" id="IPR036280">
    <property type="entry name" value="Multihaem_cyt_sf"/>
</dbReference>
<accession>A0ABQ6GZX3</accession>
<reference evidence="2 3" key="1">
    <citation type="submission" date="2023-03" db="EMBL/GenBank/DDBJ databases">
        <title>Draft genome sequence of Thalassotalea eurytherma JCM 18482T.</title>
        <authorList>
            <person name="Sawabe T."/>
        </authorList>
    </citation>
    <scope>NUCLEOTIDE SEQUENCE [LARGE SCALE GENOMIC DNA]</scope>
    <source>
        <strain evidence="2 3">JCM 18482</strain>
    </source>
</reference>
<evidence type="ECO:0000313" key="3">
    <source>
        <dbReference type="Proteomes" id="UP001157133"/>
    </source>
</evidence>
<dbReference type="EMBL" id="BSSU01000004">
    <property type="protein sequence ID" value="GLX81478.1"/>
    <property type="molecule type" value="Genomic_DNA"/>
</dbReference>
<evidence type="ECO:0000256" key="1">
    <source>
        <dbReference type="SAM" id="SignalP"/>
    </source>
</evidence>
<sequence>MNKLIKLCLMATWLSSFISLASSANESLDRFKKNPSAENAFSYIFEVAKHPRCANCHGVVENGIHKPTVGEFRINHPMNITAANNLVLTVKDHHFVEVPNAAMNCRSCHQDDNQKEPGMPPGAANDKMPGFVWHMPPATMAVPRDITAKALCEQWLDPARNSHLVFRGGRDDLKTFRAEFLDHHAKVDPLILWAWDPGLGREPAPGTNKDFLKALDIWISAKAPCPI</sequence>
<evidence type="ECO:0000313" key="2">
    <source>
        <dbReference type="EMBL" id="GLX81478.1"/>
    </source>
</evidence>
<keyword evidence="1" id="KW-0732">Signal</keyword>
<name>A0ABQ6GZX3_9GAMM</name>
<organism evidence="2 3">
    <name type="scientific">Thalassotalea eurytherma</name>
    <dbReference type="NCBI Taxonomy" id="1144278"/>
    <lineage>
        <taxon>Bacteria</taxon>
        <taxon>Pseudomonadati</taxon>
        <taxon>Pseudomonadota</taxon>
        <taxon>Gammaproteobacteria</taxon>
        <taxon>Alteromonadales</taxon>
        <taxon>Colwelliaceae</taxon>
        <taxon>Thalassotalea</taxon>
    </lineage>
</organism>
<feature type="signal peptide" evidence="1">
    <location>
        <begin position="1"/>
        <end position="24"/>
    </location>
</feature>
<dbReference type="Proteomes" id="UP001157133">
    <property type="component" value="Unassembled WGS sequence"/>
</dbReference>
<proteinExistence type="predicted"/>
<feature type="chain" id="PRO_5046184081" description="Cytochrome c domain-containing protein" evidence="1">
    <location>
        <begin position="25"/>
        <end position="227"/>
    </location>
</feature>